<dbReference type="InterPro" id="IPR036390">
    <property type="entry name" value="WH_DNA-bd_sf"/>
</dbReference>
<dbReference type="PANTHER" id="PTHR11467:SF109">
    <property type="entry name" value="H15 DOMAIN-CONTAINING PROTEIN"/>
    <property type="match status" value="1"/>
</dbReference>
<sequence length="206" mass="21651">MIGAAIRSSSEEGGSTMAAISRYIRSNYDDIPEGHDRLLPYYLSKLTAQGEFVMTAPGRFAVADDVGAEPAMASSRPRHAKPTSSSKPIDDDKDDDPGTTKSPPPPSSSEGRGSSESMVIHGNGSAWVQPRPTAHEGHIVERIESFATVSGPVPQGHAQPTSDGKTLPSQGDTADASDYVLASPSPPVTANKGDGSKTVHKRRRST</sequence>
<dbReference type="PANTHER" id="PTHR11467">
    <property type="entry name" value="HISTONE H1"/>
    <property type="match status" value="1"/>
</dbReference>
<dbReference type="GO" id="GO:0006334">
    <property type="term" value="P:nucleosome assembly"/>
    <property type="evidence" value="ECO:0007669"/>
    <property type="project" value="InterPro"/>
</dbReference>
<accession>A0A8N4F292</accession>
<dbReference type="RefSeq" id="XP_029123257.1">
    <property type="nucleotide sequence ID" value="XM_029267424.1"/>
</dbReference>
<evidence type="ECO:0000256" key="3">
    <source>
        <dbReference type="ARBA" id="ARBA00023242"/>
    </source>
</evidence>
<feature type="domain" description="H15" evidence="5">
    <location>
        <begin position="1"/>
        <end position="64"/>
    </location>
</feature>
<evidence type="ECO:0000313" key="7">
    <source>
        <dbReference type="RefSeq" id="XP_029123257.1"/>
    </source>
</evidence>
<dbReference type="Pfam" id="PF00538">
    <property type="entry name" value="Linker_histone"/>
    <property type="match status" value="1"/>
</dbReference>
<evidence type="ECO:0000256" key="4">
    <source>
        <dbReference type="SAM" id="MobiDB-lite"/>
    </source>
</evidence>
<feature type="compositionally biased region" description="Low complexity" evidence="4">
    <location>
        <begin position="108"/>
        <end position="117"/>
    </location>
</feature>
<dbReference type="Gene3D" id="1.10.10.10">
    <property type="entry name" value="Winged helix-like DNA-binding domain superfamily/Winged helix DNA-binding domain"/>
    <property type="match status" value="1"/>
</dbReference>
<evidence type="ECO:0000256" key="2">
    <source>
        <dbReference type="ARBA" id="ARBA00023125"/>
    </source>
</evidence>
<dbReference type="InterPro" id="IPR036388">
    <property type="entry name" value="WH-like_DNA-bd_sf"/>
</dbReference>
<comment type="subcellular location">
    <subcellularLocation>
        <location evidence="1">Nucleus</location>
    </subcellularLocation>
</comment>
<proteinExistence type="predicted"/>
<dbReference type="PROSITE" id="PS51504">
    <property type="entry name" value="H15"/>
    <property type="match status" value="1"/>
</dbReference>
<protein>
    <submittedName>
        <fullName evidence="7">Uncharacterized protein LOC105054326</fullName>
    </submittedName>
</protein>
<feature type="compositionally biased region" description="Basic and acidic residues" evidence="4">
    <location>
        <begin position="133"/>
        <end position="144"/>
    </location>
</feature>
<dbReference type="GO" id="GO:0000786">
    <property type="term" value="C:nucleosome"/>
    <property type="evidence" value="ECO:0007669"/>
    <property type="project" value="InterPro"/>
</dbReference>
<dbReference type="GO" id="GO:0003690">
    <property type="term" value="F:double-stranded DNA binding"/>
    <property type="evidence" value="ECO:0007669"/>
    <property type="project" value="TreeGrafter"/>
</dbReference>
<dbReference type="GO" id="GO:0030261">
    <property type="term" value="P:chromosome condensation"/>
    <property type="evidence" value="ECO:0007669"/>
    <property type="project" value="TreeGrafter"/>
</dbReference>
<evidence type="ECO:0000259" key="5">
    <source>
        <dbReference type="PROSITE" id="PS51504"/>
    </source>
</evidence>
<dbReference type="InterPro" id="IPR005818">
    <property type="entry name" value="Histone_H1/H5_H15"/>
</dbReference>
<dbReference type="GO" id="GO:0045910">
    <property type="term" value="P:negative regulation of DNA recombination"/>
    <property type="evidence" value="ECO:0007669"/>
    <property type="project" value="TreeGrafter"/>
</dbReference>
<dbReference type="GO" id="GO:0031492">
    <property type="term" value="F:nucleosomal DNA binding"/>
    <property type="evidence" value="ECO:0007669"/>
    <property type="project" value="TreeGrafter"/>
</dbReference>
<feature type="compositionally biased region" description="Polar residues" evidence="4">
    <location>
        <begin position="158"/>
        <end position="172"/>
    </location>
</feature>
<reference evidence="7" key="1">
    <citation type="submission" date="2025-08" db="UniProtKB">
        <authorList>
            <consortium name="RefSeq"/>
        </authorList>
    </citation>
    <scope>IDENTIFICATION</scope>
</reference>
<evidence type="ECO:0000256" key="1">
    <source>
        <dbReference type="ARBA" id="ARBA00004123"/>
    </source>
</evidence>
<dbReference type="Proteomes" id="UP000504607">
    <property type="component" value="Chromosome 11"/>
</dbReference>
<keyword evidence="2" id="KW-0238">DNA-binding</keyword>
<dbReference type="GO" id="GO:0005730">
    <property type="term" value="C:nucleolus"/>
    <property type="evidence" value="ECO:0007669"/>
    <property type="project" value="TreeGrafter"/>
</dbReference>
<evidence type="ECO:0000313" key="6">
    <source>
        <dbReference type="Proteomes" id="UP000504607"/>
    </source>
</evidence>
<dbReference type="SUPFAM" id="SSF46785">
    <property type="entry name" value="Winged helix' DNA-binding domain"/>
    <property type="match status" value="1"/>
</dbReference>
<feature type="region of interest" description="Disordered" evidence="4">
    <location>
        <begin position="67"/>
        <end position="206"/>
    </location>
</feature>
<keyword evidence="6" id="KW-1185">Reference proteome</keyword>
<name>A0A8N4F292_ELAGV</name>
<dbReference type="SMART" id="SM00526">
    <property type="entry name" value="H15"/>
    <property type="match status" value="1"/>
</dbReference>
<gene>
    <name evidence="7" type="primary">LOC105054326</name>
</gene>
<dbReference type="OrthoDB" id="1110759at2759"/>
<organism evidence="6 7">
    <name type="scientific">Elaeis guineensis var. tenera</name>
    <name type="common">Oil palm</name>
    <dbReference type="NCBI Taxonomy" id="51953"/>
    <lineage>
        <taxon>Eukaryota</taxon>
        <taxon>Viridiplantae</taxon>
        <taxon>Streptophyta</taxon>
        <taxon>Embryophyta</taxon>
        <taxon>Tracheophyta</taxon>
        <taxon>Spermatophyta</taxon>
        <taxon>Magnoliopsida</taxon>
        <taxon>Liliopsida</taxon>
        <taxon>Arecaceae</taxon>
        <taxon>Arecoideae</taxon>
        <taxon>Cocoseae</taxon>
        <taxon>Elaeidinae</taxon>
        <taxon>Elaeis</taxon>
    </lineage>
</organism>
<dbReference type="AlphaFoldDB" id="A0A8N4F292"/>
<keyword evidence="3" id="KW-0539">Nucleus</keyword>